<sequence length="235" mass="26662">MKKLILLLLTVILAGVLYINFIPQSFNSNKMKEEQTTLSDNTNGPQVEIVSDNQAESETTIASTEVETTSPSEAETTVDSLFNEAIINNRDYPQANVPEELLNVDIYTAINEYYIANYSEEEKAANQTALTDVELDNLTEALNQKDALNGLDLTVDQVTMNLDDEKVYIPRVIVPVTYENAQRIAEDNDINILSDVMTEIGNRLIMIAYYNPQEKELYVYHLTNWTKPLFTYTQE</sequence>
<evidence type="ECO:0000313" key="1">
    <source>
        <dbReference type="EMBL" id="SJZ39331.1"/>
    </source>
</evidence>
<protein>
    <submittedName>
        <fullName evidence="1">Uncharacterized protein</fullName>
    </submittedName>
</protein>
<dbReference type="RefSeq" id="WP_078755458.1">
    <property type="nucleotide sequence ID" value="NZ_FUWO01000004.1"/>
</dbReference>
<dbReference type="EMBL" id="FUWO01000004">
    <property type="protein sequence ID" value="SJZ39331.1"/>
    <property type="molecule type" value="Genomic_DNA"/>
</dbReference>
<gene>
    <name evidence="1" type="ORF">SAMN02746011_00636</name>
</gene>
<dbReference type="AlphaFoldDB" id="A0A1T4KA89"/>
<reference evidence="2" key="1">
    <citation type="submission" date="2017-02" db="EMBL/GenBank/DDBJ databases">
        <authorList>
            <person name="Varghese N."/>
            <person name="Submissions S."/>
        </authorList>
    </citation>
    <scope>NUCLEOTIDE SEQUENCE [LARGE SCALE GENOMIC DNA]</scope>
    <source>
        <strain evidence="2">DSM 15739</strain>
    </source>
</reference>
<dbReference type="Proteomes" id="UP000189941">
    <property type="component" value="Unassembled WGS sequence"/>
</dbReference>
<name>A0A1T4KA89_9LACT</name>
<organism evidence="1 2">
    <name type="scientific">Globicatella sulfidifaciens DSM 15739</name>
    <dbReference type="NCBI Taxonomy" id="1121925"/>
    <lineage>
        <taxon>Bacteria</taxon>
        <taxon>Bacillati</taxon>
        <taxon>Bacillota</taxon>
        <taxon>Bacilli</taxon>
        <taxon>Lactobacillales</taxon>
        <taxon>Aerococcaceae</taxon>
        <taxon>Globicatella</taxon>
    </lineage>
</organism>
<accession>A0A1T4KA89</accession>
<dbReference type="OrthoDB" id="2139960at2"/>
<proteinExistence type="predicted"/>
<evidence type="ECO:0000313" key="2">
    <source>
        <dbReference type="Proteomes" id="UP000189941"/>
    </source>
</evidence>
<keyword evidence="2" id="KW-1185">Reference proteome</keyword>